<evidence type="ECO:0000313" key="9">
    <source>
        <dbReference type="EMBL" id="BDI31170.1"/>
    </source>
</evidence>
<keyword evidence="8" id="KW-0234">DNA repair</keyword>
<keyword evidence="9" id="KW-0255">Endonuclease</keyword>
<gene>
    <name evidence="9" type="ORF">CCAX7_32210</name>
</gene>
<dbReference type="SUPFAM" id="SSF56219">
    <property type="entry name" value="DNase I-like"/>
    <property type="match status" value="1"/>
</dbReference>
<evidence type="ECO:0000256" key="4">
    <source>
        <dbReference type="ARBA" id="ARBA00022723"/>
    </source>
</evidence>
<accession>A0A402D466</accession>
<evidence type="ECO:0000256" key="2">
    <source>
        <dbReference type="ARBA" id="ARBA00001946"/>
    </source>
</evidence>
<keyword evidence="4" id="KW-0479">Metal-binding</keyword>
<evidence type="ECO:0000256" key="1">
    <source>
        <dbReference type="ARBA" id="ARBA00001936"/>
    </source>
</evidence>
<dbReference type="AlphaFoldDB" id="A0A402D466"/>
<dbReference type="KEGG" id="ccot:CCAX7_32210"/>
<comment type="cofactor">
    <cofactor evidence="1">
        <name>Mn(2+)</name>
        <dbReference type="ChEBI" id="CHEBI:29035"/>
    </cofactor>
</comment>
<dbReference type="PANTHER" id="PTHR15822:SF4">
    <property type="entry name" value="TYROSYL-DNA PHOSPHODIESTERASE 2"/>
    <property type="match status" value="1"/>
</dbReference>
<dbReference type="GO" id="GO:0003697">
    <property type="term" value="F:single-stranded DNA binding"/>
    <property type="evidence" value="ECO:0007669"/>
    <property type="project" value="TreeGrafter"/>
</dbReference>
<dbReference type="GO" id="GO:0005737">
    <property type="term" value="C:cytoplasm"/>
    <property type="evidence" value="ECO:0007669"/>
    <property type="project" value="TreeGrafter"/>
</dbReference>
<dbReference type="InterPro" id="IPR051547">
    <property type="entry name" value="TDP2-like"/>
</dbReference>
<sequence>MEQKQPRIITVATMNIRHDADRWPERRPLLSQGLRRLAPDVIALQEVALGIDQAALLQSDLNGEMDAAPYAAFVEPKTGAAPTEGIGCLTRLPVARSTRLELPGGWRIAQALDFRQDGVSFCVVNTHLHHEPADSEEIRAKQSAAIMEYLEAEAARDPDKHWILAGDFNATPETETVQRVLTRLVSAYPIIHGAEPKYTYPTPLAAEDYADPTSYHCIDYLFVSPSIHVHDIQMIFDEPGPDDPALFPSDHFGLLATISFPDAS</sequence>
<dbReference type="InterPro" id="IPR036691">
    <property type="entry name" value="Endo/exonu/phosph_ase_sf"/>
</dbReference>
<dbReference type="GO" id="GO:0006302">
    <property type="term" value="P:double-strand break repair"/>
    <property type="evidence" value="ECO:0007669"/>
    <property type="project" value="TreeGrafter"/>
</dbReference>
<dbReference type="Gene3D" id="3.60.10.10">
    <property type="entry name" value="Endonuclease/exonuclease/phosphatase"/>
    <property type="match status" value="1"/>
</dbReference>
<dbReference type="EMBL" id="AP025739">
    <property type="protein sequence ID" value="BDI31170.1"/>
    <property type="molecule type" value="Genomic_DNA"/>
</dbReference>
<dbReference type="GO" id="GO:0046872">
    <property type="term" value="F:metal ion binding"/>
    <property type="evidence" value="ECO:0007669"/>
    <property type="project" value="UniProtKB-KW"/>
</dbReference>
<evidence type="ECO:0000313" key="10">
    <source>
        <dbReference type="Proteomes" id="UP000287394"/>
    </source>
</evidence>
<dbReference type="OrthoDB" id="9787701at2"/>
<evidence type="ECO:0000256" key="3">
    <source>
        <dbReference type="ARBA" id="ARBA00022722"/>
    </source>
</evidence>
<evidence type="ECO:0000256" key="5">
    <source>
        <dbReference type="ARBA" id="ARBA00022763"/>
    </source>
</evidence>
<keyword evidence="7" id="KW-0460">Magnesium</keyword>
<dbReference type="GO" id="GO:0004519">
    <property type="term" value="F:endonuclease activity"/>
    <property type="evidence" value="ECO:0007669"/>
    <property type="project" value="UniProtKB-KW"/>
</dbReference>
<dbReference type="GO" id="GO:0070260">
    <property type="term" value="F:5'-tyrosyl-DNA phosphodiesterase activity"/>
    <property type="evidence" value="ECO:0007669"/>
    <property type="project" value="TreeGrafter"/>
</dbReference>
<reference evidence="9 10" key="1">
    <citation type="journal article" date="2019" name="Int. J. Syst. Evol. Microbiol.">
        <title>Capsulimonas corticalis gen. nov., sp. nov., an aerobic capsulated bacterium, of a novel bacterial order, Capsulimonadales ord. nov., of the class Armatimonadia of the phylum Armatimonadetes.</title>
        <authorList>
            <person name="Li J."/>
            <person name="Kudo C."/>
            <person name="Tonouchi A."/>
        </authorList>
    </citation>
    <scope>NUCLEOTIDE SEQUENCE [LARGE SCALE GENOMIC DNA]</scope>
    <source>
        <strain evidence="9 10">AX-7</strain>
    </source>
</reference>
<name>A0A402D466_9BACT</name>
<keyword evidence="5" id="KW-0227">DNA damage</keyword>
<organism evidence="9 10">
    <name type="scientific">Capsulimonas corticalis</name>
    <dbReference type="NCBI Taxonomy" id="2219043"/>
    <lineage>
        <taxon>Bacteria</taxon>
        <taxon>Bacillati</taxon>
        <taxon>Armatimonadota</taxon>
        <taxon>Armatimonadia</taxon>
        <taxon>Capsulimonadales</taxon>
        <taxon>Capsulimonadaceae</taxon>
        <taxon>Capsulimonas</taxon>
    </lineage>
</organism>
<evidence type="ECO:0000256" key="8">
    <source>
        <dbReference type="ARBA" id="ARBA00023204"/>
    </source>
</evidence>
<proteinExistence type="predicted"/>
<keyword evidence="10" id="KW-1185">Reference proteome</keyword>
<dbReference type="Pfam" id="PF03372">
    <property type="entry name" value="Exo_endo_phos"/>
    <property type="match status" value="1"/>
</dbReference>
<comment type="cofactor">
    <cofactor evidence="2">
        <name>Mg(2+)</name>
        <dbReference type="ChEBI" id="CHEBI:18420"/>
    </cofactor>
</comment>
<evidence type="ECO:0000256" key="7">
    <source>
        <dbReference type="ARBA" id="ARBA00022842"/>
    </source>
</evidence>
<dbReference type="PANTHER" id="PTHR15822">
    <property type="entry name" value="TRAF AND TNF RECEPTOR-ASSOCIATED PROTEIN"/>
    <property type="match status" value="1"/>
</dbReference>
<dbReference type="Proteomes" id="UP000287394">
    <property type="component" value="Chromosome"/>
</dbReference>
<keyword evidence="6" id="KW-0378">Hydrolase</keyword>
<evidence type="ECO:0000256" key="6">
    <source>
        <dbReference type="ARBA" id="ARBA00022801"/>
    </source>
</evidence>
<dbReference type="RefSeq" id="WP_119324293.1">
    <property type="nucleotide sequence ID" value="NZ_AP025739.1"/>
</dbReference>
<dbReference type="InterPro" id="IPR005135">
    <property type="entry name" value="Endo/exonuclease/phosphatase"/>
</dbReference>
<protein>
    <submittedName>
        <fullName evidence="9">Endonuclease</fullName>
    </submittedName>
</protein>
<keyword evidence="3" id="KW-0540">Nuclease</keyword>